<dbReference type="Gene3D" id="2.30.30.940">
    <property type="match status" value="1"/>
</dbReference>
<dbReference type="SUPFAM" id="SSF52540">
    <property type="entry name" value="P-loop containing nucleoside triphosphate hydrolases"/>
    <property type="match status" value="2"/>
</dbReference>
<reference evidence="2" key="2">
    <citation type="submission" date="2022-04" db="EMBL/GenBank/DDBJ databases">
        <authorList>
            <person name="Bromfield E.S.P."/>
            <person name="Cloutier S."/>
        </authorList>
    </citation>
    <scope>NUCLEOTIDE SEQUENCE</scope>
    <source>
        <strain evidence="2">1S5</strain>
    </source>
</reference>
<evidence type="ECO:0000313" key="3">
    <source>
        <dbReference type="Proteomes" id="UP000551709"/>
    </source>
</evidence>
<dbReference type="EMBL" id="CP096255">
    <property type="protein sequence ID" value="UPT88225.1"/>
    <property type="molecule type" value="Genomic_DNA"/>
</dbReference>
<dbReference type="SUPFAM" id="SSF55464">
    <property type="entry name" value="Origin of replication-binding domain, RBD-like"/>
    <property type="match status" value="1"/>
</dbReference>
<name>A0A8T5UTJ4_9BRAD</name>
<feature type="domain" description="TrwC relaxase" evidence="1">
    <location>
        <begin position="26"/>
        <end position="290"/>
    </location>
</feature>
<dbReference type="InterPro" id="IPR014059">
    <property type="entry name" value="TraI/TrwC_relax"/>
</dbReference>
<dbReference type="Gene3D" id="3.40.50.300">
    <property type="entry name" value="P-loop containing nucleotide triphosphate hydrolases"/>
    <property type="match status" value="2"/>
</dbReference>
<dbReference type="RefSeq" id="WP_166056130.1">
    <property type="nucleotide sequence ID" value="NZ_CP096255.1"/>
</dbReference>
<dbReference type="Proteomes" id="UP000551709">
    <property type="component" value="Chromosome"/>
</dbReference>
<dbReference type="InterPro" id="IPR050534">
    <property type="entry name" value="Coronavir_polyprotein_1ab"/>
</dbReference>
<protein>
    <submittedName>
        <fullName evidence="2">Relaxase domain-containing protein</fullName>
    </submittedName>
</protein>
<gene>
    <name evidence="2" type="ORF">HAP41_0000003515</name>
</gene>
<evidence type="ECO:0000313" key="2">
    <source>
        <dbReference type="EMBL" id="UPT88225.1"/>
    </source>
</evidence>
<reference evidence="2" key="1">
    <citation type="journal article" date="2017" name="Syst. Appl. Microbiol.">
        <title>Soybeans inoculated with root zone soils of Canadian native legumes harbour diverse and novel Bradyrhizobium spp. that possess agricultural potential.</title>
        <authorList>
            <person name="Bromfield E.S.P."/>
            <person name="Cloutier S."/>
            <person name="Tambong J.T."/>
            <person name="Tran Thi T.V."/>
        </authorList>
    </citation>
    <scope>NUCLEOTIDE SEQUENCE</scope>
    <source>
        <strain evidence="2">1S5</strain>
    </source>
</reference>
<dbReference type="NCBIfam" id="NF041492">
    <property type="entry name" value="MobF"/>
    <property type="match status" value="1"/>
</dbReference>
<dbReference type="PANTHER" id="PTHR43788">
    <property type="entry name" value="DNA2/NAM7 HELICASE FAMILY MEMBER"/>
    <property type="match status" value="1"/>
</dbReference>
<dbReference type="Pfam" id="PF08751">
    <property type="entry name" value="TrwC"/>
    <property type="match status" value="1"/>
</dbReference>
<dbReference type="InterPro" id="IPR027417">
    <property type="entry name" value="P-loop_NTPase"/>
</dbReference>
<dbReference type="NCBIfam" id="TIGR02686">
    <property type="entry name" value="relax_trwC"/>
    <property type="match status" value="1"/>
</dbReference>
<accession>A0A8T5UTJ4</accession>
<organism evidence="2 3">
    <name type="scientific">Bradyrhizobium barranii subsp. apii</name>
    <dbReference type="NCBI Taxonomy" id="2819348"/>
    <lineage>
        <taxon>Bacteria</taxon>
        <taxon>Pseudomonadati</taxon>
        <taxon>Pseudomonadota</taxon>
        <taxon>Alphaproteobacteria</taxon>
        <taxon>Hyphomicrobiales</taxon>
        <taxon>Nitrobacteraceae</taxon>
        <taxon>Bradyrhizobium</taxon>
        <taxon>Bradyrhizobium barranii</taxon>
    </lineage>
</organism>
<sequence length="947" mass="104876">MTASLHTLGAGRDAGLYYVNDPNREARPRSRDEYYIRDGGGVWWTTGETIVRHGAAIDKESFRDLCAGVDPRTGERLVRGAGPKHRAGWDVTFSSPKSLSILWMAGNEQQRAALHALHRDAVEDALRFLVDERLVEVRLGPGEYIREPAADVIVGRFDHYTSREGDPAIHTHAVLMNVARSGEKYRTLEPEKLFEYQLVLGSAFRASLAHRLAAIGFSLREAGRNQFEIAGVPQSMIETFSKRSRQIEELVGREATGAQKELAALATRGSKDEVPVGEILEARWKKELAQTGADPWRAARDFVPAREISAAVERDLDPPEIKGEGPVAVAASKLFRHQSVISRKELVHGALIEAGIRALGIDQVWQELRSYEERGILRMLTDEGRAEYWTTPAIAAAEASLLRSADRLDEQEWFRQDAVEAALADAPYLSQEQADAIRFAANRDGVVICEAPAGTGKTVMTQALVEAAQRSGLKILGLTPTWVAADELSKSCGIEACAIAKWRYDHEREIGCEIDANTLIVVDETGLAGVRDLETVLRVAHNAHAKVVCLGDRRQLQAVPGGSALKAISDVIARGAVLSQVRRQTVEWQRAASMVMARGDSDAGLRAYAQHRKLEVVSGEAKAQARVIEMWNSYRHLHGDDVLIVTRRNSDAAALNRAARAVLRREGRLVGEDLSLLAVGRDKKIGTIELAQGDLIRFSENLPRFRIRNGTRGTIERLARDDADVKVGVRLDDGRMIETEWGSLARARAEGPPRPPRITLAYAGTAYSVQGRTSAAAVLYVAKPTDAREVYVGLTRHKVDAYVVAERNRLEAAVAKHQLDPRKVPGEAAIRERLFNEATSYAEKVNVVDFANDRIEFARTGQLQMRREAGSLNVGRVARAARRMLEASREMSADASLTIPVWRLIDCARHIRQDIAQRVHQTIQAIKNRIDFRAKERTVAREWDQGR</sequence>
<dbReference type="Pfam" id="PF13604">
    <property type="entry name" value="AAA_30"/>
    <property type="match status" value="1"/>
</dbReference>
<dbReference type="InterPro" id="IPR014862">
    <property type="entry name" value="TrwC"/>
</dbReference>
<dbReference type="AlphaFoldDB" id="A0A8T5UTJ4"/>
<evidence type="ECO:0000259" key="1">
    <source>
        <dbReference type="Pfam" id="PF08751"/>
    </source>
</evidence>
<proteinExistence type="predicted"/>